<evidence type="ECO:0000313" key="2">
    <source>
        <dbReference type="EMBL" id="KFM57647.1"/>
    </source>
</evidence>
<proteinExistence type="predicted"/>
<dbReference type="PROSITE" id="PS50878">
    <property type="entry name" value="RT_POL"/>
    <property type="match status" value="1"/>
</dbReference>
<protein>
    <submittedName>
        <fullName evidence="2">Retrovirus-related Pol polyprotein from type-1 retrotransposable element R1</fullName>
    </submittedName>
</protein>
<dbReference type="Pfam" id="PF00078">
    <property type="entry name" value="RVT_1"/>
    <property type="match status" value="1"/>
</dbReference>
<accession>A0A087SXQ8</accession>
<name>A0A087SXQ8_STEMI</name>
<dbReference type="OMA" id="HEKCHAI"/>
<gene>
    <name evidence="2" type="ORF">X975_00520</name>
</gene>
<sequence length="356" mass="40900">MKPAKLIQHLKSLHPENASKDLEFFTKKKAQFSKSGTLTKLGFGISQKPLVEASFRVAYRIAKNKQGAFDRLWWLDVYEIMTALDCPSFFLDFIKSYLSHRSVQITAIDYVFTHRVQKGCPQGNCLGPLLWTLVANSLFEEFIGLADTRIIAYADDFLIVIGGRHDITPKAQYCLDKFQNWSREHKIRISTTKTRDLLLGRQRPLQRNPSLKLNGQSITFVENLLYLSIKTNNRLSWIPHIQYLREKTLKLQHSMKRVSGLSWGSHSMFLKLWYTTIVPQRIILYAASIWGTHLTKGTIKCLNVLQRPHLLIISKAYRTTSTAAFQILTGLPPLPLLVQREATLANVLRLHKPQEL</sequence>
<dbReference type="SUPFAM" id="SSF56672">
    <property type="entry name" value="DNA/RNA polymerases"/>
    <property type="match status" value="1"/>
</dbReference>
<dbReference type="InterPro" id="IPR043502">
    <property type="entry name" value="DNA/RNA_pol_sf"/>
</dbReference>
<evidence type="ECO:0000313" key="3">
    <source>
        <dbReference type="Proteomes" id="UP000054359"/>
    </source>
</evidence>
<feature type="domain" description="Reverse transcriptase" evidence="1">
    <location>
        <begin position="1"/>
        <end position="218"/>
    </location>
</feature>
<organism evidence="2 3">
    <name type="scientific">Stegodyphus mimosarum</name>
    <name type="common">African social velvet spider</name>
    <dbReference type="NCBI Taxonomy" id="407821"/>
    <lineage>
        <taxon>Eukaryota</taxon>
        <taxon>Metazoa</taxon>
        <taxon>Ecdysozoa</taxon>
        <taxon>Arthropoda</taxon>
        <taxon>Chelicerata</taxon>
        <taxon>Arachnida</taxon>
        <taxon>Araneae</taxon>
        <taxon>Araneomorphae</taxon>
        <taxon>Entelegynae</taxon>
        <taxon>Eresoidea</taxon>
        <taxon>Eresidae</taxon>
        <taxon>Stegodyphus</taxon>
    </lineage>
</organism>
<dbReference type="InterPro" id="IPR000477">
    <property type="entry name" value="RT_dom"/>
</dbReference>
<feature type="non-terminal residue" evidence="2">
    <location>
        <position position="356"/>
    </location>
</feature>
<dbReference type="EMBL" id="KK112433">
    <property type="protein sequence ID" value="KFM57647.1"/>
    <property type="molecule type" value="Genomic_DNA"/>
</dbReference>
<evidence type="ECO:0000259" key="1">
    <source>
        <dbReference type="PROSITE" id="PS50878"/>
    </source>
</evidence>
<dbReference type="Proteomes" id="UP000054359">
    <property type="component" value="Unassembled WGS sequence"/>
</dbReference>
<keyword evidence="3" id="KW-1185">Reference proteome</keyword>
<dbReference type="OrthoDB" id="6433533at2759"/>
<dbReference type="STRING" id="407821.A0A087SXQ8"/>
<dbReference type="PANTHER" id="PTHR33332">
    <property type="entry name" value="REVERSE TRANSCRIPTASE DOMAIN-CONTAINING PROTEIN"/>
    <property type="match status" value="1"/>
</dbReference>
<dbReference type="AlphaFoldDB" id="A0A087SXQ8"/>
<dbReference type="GO" id="GO:0071897">
    <property type="term" value="P:DNA biosynthetic process"/>
    <property type="evidence" value="ECO:0007669"/>
    <property type="project" value="UniProtKB-ARBA"/>
</dbReference>
<reference evidence="2 3" key="1">
    <citation type="submission" date="2013-11" db="EMBL/GenBank/DDBJ databases">
        <title>Genome sequencing of Stegodyphus mimosarum.</title>
        <authorList>
            <person name="Bechsgaard J."/>
        </authorList>
    </citation>
    <scope>NUCLEOTIDE SEQUENCE [LARGE SCALE GENOMIC DNA]</scope>
</reference>